<dbReference type="Proteomes" id="UP001474421">
    <property type="component" value="Unassembled WGS sequence"/>
</dbReference>
<gene>
    <name evidence="2" type="ORF">NXF25_008598</name>
</gene>
<reference evidence="2 3" key="1">
    <citation type="journal article" date="2024" name="Proc. Natl. Acad. Sci. U.S.A.">
        <title>The genetic regulatory architecture and epigenomic basis for age-related changes in rattlesnake venom.</title>
        <authorList>
            <person name="Hogan M.P."/>
            <person name="Holding M.L."/>
            <person name="Nystrom G.S."/>
            <person name="Colston T.J."/>
            <person name="Bartlett D.A."/>
            <person name="Mason A.J."/>
            <person name="Ellsworth S.A."/>
            <person name="Rautsaw R.M."/>
            <person name="Lawrence K.C."/>
            <person name="Strickland J.L."/>
            <person name="He B."/>
            <person name="Fraser P."/>
            <person name="Margres M.J."/>
            <person name="Gilbert D.M."/>
            <person name="Gibbs H.L."/>
            <person name="Parkinson C.L."/>
            <person name="Rokyta D.R."/>
        </authorList>
    </citation>
    <scope>NUCLEOTIDE SEQUENCE [LARGE SCALE GENOMIC DNA]</scope>
    <source>
        <strain evidence="2">DRR0105</strain>
    </source>
</reference>
<dbReference type="EMBL" id="JAOTOJ010000003">
    <property type="protein sequence ID" value="KAK9403771.1"/>
    <property type="molecule type" value="Genomic_DNA"/>
</dbReference>
<comment type="caution">
    <text evidence="2">The sequence shown here is derived from an EMBL/GenBank/DDBJ whole genome shotgun (WGS) entry which is preliminary data.</text>
</comment>
<sequence length="103" mass="11738">MLVHDDCEPPPLRVTFDGWPEKLAYLLNQVWNYLEWYGATFPDKGANVNAITANLEEEAAEWVMAFHDEGLRNWETSMLSWRSFEPDSGTPHISAGKSLKSIP</sequence>
<name>A0AAW1BN98_CROAD</name>
<feature type="region of interest" description="Disordered" evidence="1">
    <location>
        <begin position="84"/>
        <end position="103"/>
    </location>
</feature>
<organism evidence="2 3">
    <name type="scientific">Crotalus adamanteus</name>
    <name type="common">Eastern diamondback rattlesnake</name>
    <dbReference type="NCBI Taxonomy" id="8729"/>
    <lineage>
        <taxon>Eukaryota</taxon>
        <taxon>Metazoa</taxon>
        <taxon>Chordata</taxon>
        <taxon>Craniata</taxon>
        <taxon>Vertebrata</taxon>
        <taxon>Euteleostomi</taxon>
        <taxon>Lepidosauria</taxon>
        <taxon>Squamata</taxon>
        <taxon>Bifurcata</taxon>
        <taxon>Unidentata</taxon>
        <taxon>Episquamata</taxon>
        <taxon>Toxicofera</taxon>
        <taxon>Serpentes</taxon>
        <taxon>Colubroidea</taxon>
        <taxon>Viperidae</taxon>
        <taxon>Crotalinae</taxon>
        <taxon>Crotalus</taxon>
    </lineage>
</organism>
<proteinExistence type="predicted"/>
<protein>
    <submittedName>
        <fullName evidence="2">RGAG4: Retrotransposon gag domain-containing protein 4</fullName>
    </submittedName>
</protein>
<evidence type="ECO:0000256" key="1">
    <source>
        <dbReference type="SAM" id="MobiDB-lite"/>
    </source>
</evidence>
<accession>A0AAW1BN98</accession>
<dbReference type="AlphaFoldDB" id="A0AAW1BN98"/>
<evidence type="ECO:0000313" key="2">
    <source>
        <dbReference type="EMBL" id="KAK9403771.1"/>
    </source>
</evidence>
<keyword evidence="3" id="KW-1185">Reference proteome</keyword>
<evidence type="ECO:0000313" key="3">
    <source>
        <dbReference type="Proteomes" id="UP001474421"/>
    </source>
</evidence>